<dbReference type="SUPFAM" id="SSF46626">
    <property type="entry name" value="Cytochrome c"/>
    <property type="match status" value="1"/>
</dbReference>
<protein>
    <submittedName>
        <fullName evidence="3">Membrane protein</fullName>
    </submittedName>
</protein>
<dbReference type="GO" id="GO:0020037">
    <property type="term" value="F:heme binding"/>
    <property type="evidence" value="ECO:0007669"/>
    <property type="project" value="InterPro"/>
</dbReference>
<evidence type="ECO:0000256" key="1">
    <source>
        <dbReference type="SAM" id="Phobius"/>
    </source>
</evidence>
<keyword evidence="1" id="KW-0812">Transmembrane</keyword>
<keyword evidence="1" id="KW-0472">Membrane</keyword>
<feature type="transmembrane region" description="Helical" evidence="1">
    <location>
        <begin position="284"/>
        <end position="302"/>
    </location>
</feature>
<dbReference type="AlphaFoldDB" id="A0AA37WM15"/>
<proteinExistence type="predicted"/>
<feature type="transmembrane region" description="Helical" evidence="1">
    <location>
        <begin position="175"/>
        <end position="198"/>
    </location>
</feature>
<organism evidence="3 4">
    <name type="scientific">Marinibactrum halimedae</name>
    <dbReference type="NCBI Taxonomy" id="1444977"/>
    <lineage>
        <taxon>Bacteria</taxon>
        <taxon>Pseudomonadati</taxon>
        <taxon>Pseudomonadota</taxon>
        <taxon>Gammaproteobacteria</taxon>
        <taxon>Cellvibrionales</taxon>
        <taxon>Cellvibrionaceae</taxon>
        <taxon>Marinibactrum</taxon>
    </lineage>
</organism>
<evidence type="ECO:0000259" key="2">
    <source>
        <dbReference type="Pfam" id="PF06181"/>
    </source>
</evidence>
<comment type="caution">
    <text evidence="3">The sequence shown here is derived from an EMBL/GenBank/DDBJ whole genome shotgun (WGS) entry which is preliminary data.</text>
</comment>
<feature type="transmembrane region" description="Helical" evidence="1">
    <location>
        <begin position="254"/>
        <end position="272"/>
    </location>
</feature>
<feature type="transmembrane region" description="Helical" evidence="1">
    <location>
        <begin position="12"/>
        <end position="34"/>
    </location>
</feature>
<dbReference type="EMBL" id="BSPD01000033">
    <property type="protein sequence ID" value="GLS25700.1"/>
    <property type="molecule type" value="Genomic_DNA"/>
</dbReference>
<feature type="transmembrane region" description="Helical" evidence="1">
    <location>
        <begin position="150"/>
        <end position="169"/>
    </location>
</feature>
<evidence type="ECO:0000313" key="4">
    <source>
        <dbReference type="Proteomes" id="UP001156870"/>
    </source>
</evidence>
<feature type="transmembrane region" description="Helical" evidence="1">
    <location>
        <begin position="85"/>
        <end position="104"/>
    </location>
</feature>
<gene>
    <name evidence="3" type="ORF">GCM10007877_14140</name>
</gene>
<dbReference type="Pfam" id="PF06181">
    <property type="entry name" value="Urate_ox_N"/>
    <property type="match status" value="1"/>
</dbReference>
<reference evidence="3 4" key="1">
    <citation type="journal article" date="2014" name="Int. J. Syst. Evol. Microbiol.">
        <title>Complete genome sequence of Corynebacterium casei LMG S-19264T (=DSM 44701T), isolated from a smear-ripened cheese.</title>
        <authorList>
            <consortium name="US DOE Joint Genome Institute (JGI-PGF)"/>
            <person name="Walter F."/>
            <person name="Albersmeier A."/>
            <person name="Kalinowski J."/>
            <person name="Ruckert C."/>
        </authorList>
    </citation>
    <scope>NUCLEOTIDE SEQUENCE [LARGE SCALE GENOMIC DNA]</scope>
    <source>
        <strain evidence="3 4">NBRC 110095</strain>
    </source>
</reference>
<feature type="transmembrane region" description="Helical" evidence="1">
    <location>
        <begin position="116"/>
        <end position="138"/>
    </location>
</feature>
<dbReference type="RefSeq" id="WP_232594262.1">
    <property type="nucleotide sequence ID" value="NZ_BSPD01000033.1"/>
</dbReference>
<dbReference type="InterPro" id="IPR010389">
    <property type="entry name" value="Urate_ox_N"/>
</dbReference>
<dbReference type="Proteomes" id="UP001156870">
    <property type="component" value="Unassembled WGS sequence"/>
</dbReference>
<accession>A0AA37WM15</accession>
<keyword evidence="1" id="KW-1133">Transmembrane helix</keyword>
<sequence>MLTSYILDWLSLGFRWLHVLAAIAWIGSSFKYVWVDNNLRKPPKWKEDKGIKGDVWVIHGGGIYEFQKYNVAPERMPDVLHWVKWESYTTWLTGFMLVSVIYYGQAATYMLAAEGLITSPMISVLAGLGFLLGTLGIYECLIRTPLVRKGPVFAVTMGSVLLGLSYLAFELFAPRAAALHVGAAIGTLMTGNVFFGIVPSQKAFVKAIEEGREPDVNRAAFAKLRSTHNNYFTLPVIMLMISNHYPIIYSHAHGWLLIVAIGAISAYARHFFNLRNQGVLKPHILAIAAVAMVAVAYAIRPIPVALTQADTEVETQTHSLPPVTDLEGLSLIQTHCSNCHSTTPTQPGFVAPPAGIVFESADQIKALAPKVRSVAVDSQYMPLGNFTNMTTEERLRLGRWLDGLSQ</sequence>
<dbReference type="InterPro" id="IPR036909">
    <property type="entry name" value="Cyt_c-like_dom_sf"/>
</dbReference>
<keyword evidence="4" id="KW-1185">Reference proteome</keyword>
<feature type="domain" description="Urate oxidase N-terminal" evidence="2">
    <location>
        <begin position="4"/>
        <end position="298"/>
    </location>
</feature>
<name>A0AA37WM15_9GAMM</name>
<dbReference type="GO" id="GO:0009055">
    <property type="term" value="F:electron transfer activity"/>
    <property type="evidence" value="ECO:0007669"/>
    <property type="project" value="InterPro"/>
</dbReference>
<evidence type="ECO:0000313" key="3">
    <source>
        <dbReference type="EMBL" id="GLS25700.1"/>
    </source>
</evidence>